<comment type="caution">
    <text evidence="2">The sequence shown here is derived from an EMBL/GenBank/DDBJ whole genome shotgun (WGS) entry which is preliminary data.</text>
</comment>
<dbReference type="EMBL" id="PPVL01000010">
    <property type="protein sequence ID" value="NNI79795.1"/>
    <property type="molecule type" value="Genomic_DNA"/>
</dbReference>
<evidence type="ECO:0000256" key="1">
    <source>
        <dbReference type="SAM" id="Coils"/>
    </source>
</evidence>
<gene>
    <name evidence="2" type="ORF">C2800_10265</name>
</gene>
<dbReference type="RefSeq" id="WP_014668546.1">
    <property type="nucleotide sequence ID" value="NZ_CP030096.1"/>
</dbReference>
<organism evidence="2 3">
    <name type="scientific">Pasteurella multocida</name>
    <dbReference type="NCBI Taxonomy" id="747"/>
    <lineage>
        <taxon>Bacteria</taxon>
        <taxon>Pseudomonadati</taxon>
        <taxon>Pseudomonadota</taxon>
        <taxon>Gammaproteobacteria</taxon>
        <taxon>Pasteurellales</taxon>
        <taxon>Pasteurellaceae</taxon>
        <taxon>Pasteurella</taxon>
    </lineage>
</organism>
<dbReference type="AlphaFoldDB" id="A0A849CLG9"/>
<keyword evidence="1" id="KW-0175">Coiled coil</keyword>
<reference evidence="2 3" key="1">
    <citation type="journal article" date="2018" name="Front. Microbiol.">
        <title>Genetic and Phylogenetic Characteristics of Pasteurella multocida Isolates From Different Host Species.</title>
        <authorList>
            <person name="Peng Z."/>
            <person name="Liang W."/>
            <person name="Wang F."/>
            <person name="Xu Z."/>
            <person name="Xie Z."/>
            <person name="Lian Z."/>
            <person name="Hua L."/>
            <person name="Zhou R."/>
            <person name="Chen H."/>
            <person name="Wu B."/>
        </authorList>
    </citation>
    <scope>NUCLEOTIDE SEQUENCE [LARGE SCALE GENOMIC DNA]</scope>
    <source>
        <strain evidence="2 3">HNA06</strain>
    </source>
</reference>
<feature type="coiled-coil region" evidence="1">
    <location>
        <begin position="8"/>
        <end position="49"/>
    </location>
</feature>
<protein>
    <submittedName>
        <fullName evidence="2">DNA repair ATPase</fullName>
    </submittedName>
</protein>
<name>A0A849CLG9_PASMD</name>
<dbReference type="Proteomes" id="UP000540079">
    <property type="component" value="Unassembled WGS sequence"/>
</dbReference>
<accession>A0A849CLG9</accession>
<evidence type="ECO:0000313" key="3">
    <source>
        <dbReference type="Proteomes" id="UP000540079"/>
    </source>
</evidence>
<proteinExistence type="predicted"/>
<sequence>MARRKIYASQIQRKLDSLERERKQILRHLAIVEGKIATLNETINIMQEQSNVSEYSTDLFIYCTYKRRFKGKLRNMLFSILRQQSDRYFTLRELAELALKVDKQDISVTEGHKDSVRGALTFFMPKGIVERHEISPKEVKWKLIIH</sequence>
<evidence type="ECO:0000313" key="2">
    <source>
        <dbReference type="EMBL" id="NNI79795.1"/>
    </source>
</evidence>